<dbReference type="STRING" id="1470434.AZF00_13380"/>
<organism evidence="1 2">
    <name type="scientific">Zhongshania aliphaticivorans</name>
    <dbReference type="NCBI Taxonomy" id="1470434"/>
    <lineage>
        <taxon>Bacteria</taxon>
        <taxon>Pseudomonadati</taxon>
        <taxon>Pseudomonadota</taxon>
        <taxon>Gammaproteobacteria</taxon>
        <taxon>Cellvibrionales</taxon>
        <taxon>Spongiibacteraceae</taxon>
        <taxon>Zhongshania</taxon>
    </lineage>
</organism>
<name>A0A127M7L2_9GAMM</name>
<proteinExistence type="predicted"/>
<protein>
    <recommendedName>
        <fullName evidence="3">Chromosome partitioning protein ParA</fullName>
    </recommendedName>
</protein>
<accession>A0A127M7L2</accession>
<evidence type="ECO:0008006" key="3">
    <source>
        <dbReference type="Google" id="ProtNLM"/>
    </source>
</evidence>
<dbReference type="Pfam" id="PF14357">
    <property type="entry name" value="DUF4404"/>
    <property type="match status" value="1"/>
</dbReference>
<reference evidence="1 2" key="1">
    <citation type="submission" date="2015-12" db="EMBL/GenBank/DDBJ databases">
        <authorList>
            <person name="Shamseldin A."/>
            <person name="Moawad H."/>
            <person name="Abd El-Rahim W.M."/>
            <person name="Sadowsky M.J."/>
        </authorList>
    </citation>
    <scope>NUCLEOTIDE SEQUENCE [LARGE SCALE GENOMIC DNA]</scope>
    <source>
        <strain evidence="1 2">SM2</strain>
    </source>
</reference>
<evidence type="ECO:0000313" key="2">
    <source>
        <dbReference type="Proteomes" id="UP000074119"/>
    </source>
</evidence>
<dbReference type="AlphaFoldDB" id="A0A127M7L2"/>
<dbReference type="InterPro" id="IPR025516">
    <property type="entry name" value="DUF4404"/>
</dbReference>
<dbReference type="EMBL" id="CP014544">
    <property type="protein sequence ID" value="AMO69234.1"/>
    <property type="molecule type" value="Genomic_DNA"/>
</dbReference>
<sequence>MDPKQLHEQLQRLQSEIDGLAVNQENRAKLHAIVDDIDRELGVGPQFVLEDSSLQDRLEDLVSNFEVDHPTVAGILKDIMVKLASIGV</sequence>
<dbReference type="Proteomes" id="UP000074119">
    <property type="component" value="Chromosome"/>
</dbReference>
<evidence type="ECO:0000313" key="1">
    <source>
        <dbReference type="EMBL" id="AMO69234.1"/>
    </source>
</evidence>
<dbReference type="KEGG" id="zal:AZF00_13380"/>
<gene>
    <name evidence="1" type="ORF">AZF00_13380</name>
</gene>
<dbReference type="RefSeq" id="WP_008248554.1">
    <property type="nucleotide sequence ID" value="NZ_CP014544.1"/>
</dbReference>